<reference evidence="4" key="1">
    <citation type="submission" date="2016-10" db="EMBL/GenBank/DDBJ databases">
        <authorList>
            <person name="Varghese N."/>
            <person name="Submissions S."/>
        </authorList>
    </citation>
    <scope>NUCLEOTIDE SEQUENCE [LARGE SCALE GENOMIC DNA]</scope>
    <source>
        <strain evidence="4">DSM 21857</strain>
    </source>
</reference>
<name>A0A1I3HCI1_9HYPH</name>
<dbReference type="EMBL" id="FORF01000001">
    <property type="protein sequence ID" value="SFI33394.1"/>
    <property type="molecule type" value="Genomic_DNA"/>
</dbReference>
<evidence type="ECO:0000256" key="2">
    <source>
        <dbReference type="SAM" id="SignalP"/>
    </source>
</evidence>
<dbReference type="Proteomes" id="UP000242763">
    <property type="component" value="Unassembled WGS sequence"/>
</dbReference>
<organism evidence="3 4">
    <name type="scientific">Aquamicrobium aerolatum DSM 21857</name>
    <dbReference type="NCBI Taxonomy" id="1121003"/>
    <lineage>
        <taxon>Bacteria</taxon>
        <taxon>Pseudomonadati</taxon>
        <taxon>Pseudomonadota</taxon>
        <taxon>Alphaproteobacteria</taxon>
        <taxon>Hyphomicrobiales</taxon>
        <taxon>Phyllobacteriaceae</taxon>
        <taxon>Aerobium</taxon>
    </lineage>
</organism>
<keyword evidence="1" id="KW-0175">Coiled coil</keyword>
<evidence type="ECO:0000313" key="4">
    <source>
        <dbReference type="Proteomes" id="UP000242763"/>
    </source>
</evidence>
<dbReference type="AlphaFoldDB" id="A0A1I3HCI1"/>
<dbReference type="RefSeq" id="WP_091517477.1">
    <property type="nucleotide sequence ID" value="NZ_FORF01000001.1"/>
</dbReference>
<evidence type="ECO:0000256" key="1">
    <source>
        <dbReference type="SAM" id="Coils"/>
    </source>
</evidence>
<dbReference type="OrthoDB" id="7870871at2"/>
<sequence length="141" mass="16020">MLNRCVTGVTIAMACVALPAMAQEQVDRYQLQRTDDGYVRLDTKTGSMSICQEKSGQLICRMASDERAAYEGDLDVLEDRVDALEARVKTLEAGRPAASMPDEQEFEQTLGYMERFFRRFMGIVRDFEQENQPAQPQPDRT</sequence>
<dbReference type="PROSITE" id="PS51257">
    <property type="entry name" value="PROKAR_LIPOPROTEIN"/>
    <property type="match status" value="1"/>
</dbReference>
<feature type="chain" id="PRO_5017242552" evidence="2">
    <location>
        <begin position="23"/>
        <end position="141"/>
    </location>
</feature>
<keyword evidence="2" id="KW-0732">Signal</keyword>
<protein>
    <submittedName>
        <fullName evidence="3">Uncharacterized protein</fullName>
    </submittedName>
</protein>
<gene>
    <name evidence="3" type="ORF">SAMN03080618_00111</name>
</gene>
<feature type="coiled-coil region" evidence="1">
    <location>
        <begin position="60"/>
        <end position="94"/>
    </location>
</feature>
<accession>A0A1I3HCI1</accession>
<proteinExistence type="predicted"/>
<feature type="signal peptide" evidence="2">
    <location>
        <begin position="1"/>
        <end position="22"/>
    </location>
</feature>
<dbReference type="STRING" id="1121003.SAMN03080618_00111"/>
<keyword evidence="4" id="KW-1185">Reference proteome</keyword>
<evidence type="ECO:0000313" key="3">
    <source>
        <dbReference type="EMBL" id="SFI33394.1"/>
    </source>
</evidence>